<gene>
    <name evidence="1" type="ORF">ABZV61_41710</name>
</gene>
<protein>
    <submittedName>
        <fullName evidence="1">Uncharacterized protein</fullName>
    </submittedName>
</protein>
<proteinExistence type="predicted"/>
<dbReference type="RefSeq" id="WP_356674853.1">
    <property type="nucleotide sequence ID" value="NZ_JBEXEF010000225.1"/>
</dbReference>
<name>A0ABV2UMM4_9ACTN</name>
<keyword evidence="2" id="KW-1185">Reference proteome</keyword>
<evidence type="ECO:0000313" key="2">
    <source>
        <dbReference type="Proteomes" id="UP001550044"/>
    </source>
</evidence>
<evidence type="ECO:0000313" key="1">
    <source>
        <dbReference type="EMBL" id="MET8439071.1"/>
    </source>
</evidence>
<dbReference type="EMBL" id="JBEXIP010000086">
    <property type="protein sequence ID" value="MET8439071.1"/>
    <property type="molecule type" value="Genomic_DNA"/>
</dbReference>
<sequence>MKTGGGISETWLTPDCPALAITQINMEEGSKRVREQDAWARGVFPAAHERLRKALPRCPPVLPLSLSSTP</sequence>
<accession>A0ABV2UMM4</accession>
<organism evidence="1 2">
    <name type="scientific">Streptomyces sp. 900116325</name>
    <dbReference type="NCBI Taxonomy" id="3154295"/>
    <lineage>
        <taxon>Bacteria</taxon>
        <taxon>Bacillati</taxon>
        <taxon>Actinomycetota</taxon>
        <taxon>Actinomycetes</taxon>
        <taxon>Kitasatosporales</taxon>
        <taxon>Streptomycetaceae</taxon>
        <taxon>Streptomyces</taxon>
    </lineage>
</organism>
<reference evidence="1 2" key="1">
    <citation type="submission" date="2024-06" db="EMBL/GenBank/DDBJ databases">
        <title>The Natural Products Discovery Center: Release of the First 8490 Sequenced Strains for Exploring Actinobacteria Biosynthetic Diversity.</title>
        <authorList>
            <person name="Kalkreuter E."/>
            <person name="Kautsar S.A."/>
            <person name="Yang D."/>
            <person name="Bader C.D."/>
            <person name="Teijaro C.N."/>
            <person name="Fluegel L."/>
            <person name="Davis C.M."/>
            <person name="Simpson J.R."/>
            <person name="Lauterbach L."/>
            <person name="Steele A.D."/>
            <person name="Gui C."/>
            <person name="Meng S."/>
            <person name="Li G."/>
            <person name="Viehrig K."/>
            <person name="Ye F."/>
            <person name="Su P."/>
            <person name="Kiefer A.F."/>
            <person name="Nichols A."/>
            <person name="Cepeda A.J."/>
            <person name="Yan W."/>
            <person name="Fan B."/>
            <person name="Jiang Y."/>
            <person name="Adhikari A."/>
            <person name="Zheng C.-J."/>
            <person name="Schuster L."/>
            <person name="Cowan T.M."/>
            <person name="Smanski M.J."/>
            <person name="Chevrette M.G."/>
            <person name="De Carvalho L.P.S."/>
            <person name="Shen B."/>
        </authorList>
    </citation>
    <scope>NUCLEOTIDE SEQUENCE [LARGE SCALE GENOMIC DNA]</scope>
    <source>
        <strain evidence="1 2">NPDC005137</strain>
    </source>
</reference>
<dbReference type="Proteomes" id="UP001550044">
    <property type="component" value="Unassembled WGS sequence"/>
</dbReference>
<comment type="caution">
    <text evidence="1">The sequence shown here is derived from an EMBL/GenBank/DDBJ whole genome shotgun (WGS) entry which is preliminary data.</text>
</comment>